<gene>
    <name evidence="7" type="ORF">GRI69_08710</name>
</gene>
<name>A0A844XRX4_9SPHN</name>
<dbReference type="AlphaFoldDB" id="A0A844XRX4"/>
<keyword evidence="8" id="KW-1185">Reference proteome</keyword>
<dbReference type="InterPro" id="IPR011250">
    <property type="entry name" value="OMP/PagP_B-barrel"/>
</dbReference>
<dbReference type="PANTHER" id="PTHR34001">
    <property type="entry name" value="BLL7405 PROTEIN"/>
    <property type="match status" value="1"/>
</dbReference>
<reference evidence="7 8" key="1">
    <citation type="submission" date="2019-12" db="EMBL/GenBank/DDBJ databases">
        <title>Genomic-based taxomic classification of the family Erythrobacteraceae.</title>
        <authorList>
            <person name="Xu L."/>
        </authorList>
    </citation>
    <scope>NUCLEOTIDE SEQUENCE [LARGE SCALE GENOMIC DNA]</scope>
    <source>
        <strain evidence="7 8">DSM 17792</strain>
    </source>
</reference>
<comment type="similarity">
    <text evidence="4">Belongs to the Omp25/RopB family.</text>
</comment>
<dbReference type="InterPro" id="IPR027385">
    <property type="entry name" value="Beta-barrel_OMP"/>
</dbReference>
<feature type="chain" id="PRO_5032554558" evidence="5">
    <location>
        <begin position="23"/>
        <end position="218"/>
    </location>
</feature>
<evidence type="ECO:0000256" key="1">
    <source>
        <dbReference type="ARBA" id="ARBA00004370"/>
    </source>
</evidence>
<dbReference type="EMBL" id="WTYC01000004">
    <property type="protein sequence ID" value="MXO48336.1"/>
    <property type="molecule type" value="Genomic_DNA"/>
</dbReference>
<keyword evidence="3" id="KW-0472">Membrane</keyword>
<organism evidence="7 8">
    <name type="scientific">Qipengyuania vulgaris</name>
    <dbReference type="NCBI Taxonomy" id="291985"/>
    <lineage>
        <taxon>Bacteria</taxon>
        <taxon>Pseudomonadati</taxon>
        <taxon>Pseudomonadota</taxon>
        <taxon>Alphaproteobacteria</taxon>
        <taxon>Sphingomonadales</taxon>
        <taxon>Erythrobacteraceae</taxon>
        <taxon>Qipengyuania</taxon>
    </lineage>
</organism>
<evidence type="ECO:0000256" key="4">
    <source>
        <dbReference type="ARBA" id="ARBA00038306"/>
    </source>
</evidence>
<evidence type="ECO:0000259" key="6">
    <source>
        <dbReference type="Pfam" id="PF13505"/>
    </source>
</evidence>
<sequence length="218" mass="22956">MKTTSALLVAGSMLAVATPAMAQDSSNFDGFRVEALAGYDVSQAGSSEDIEAENDESIEGVSYGVGVGYDYDAGGVVIGVEGEYAGSTAEVDYNNGDVEAFGIGNVSAGRDLYAGARVGVKANDDLLVYAKGGYTNATYDIRSVGGDTEFRSDIDTDGYRLGAGVEYALSGNTFAKVEYRYSNYSDAEIDYEGDAPDVDLGEIDLDRHQVMAGFGMRF</sequence>
<evidence type="ECO:0000256" key="3">
    <source>
        <dbReference type="ARBA" id="ARBA00023136"/>
    </source>
</evidence>
<dbReference type="PANTHER" id="PTHR34001:SF3">
    <property type="entry name" value="BLL7405 PROTEIN"/>
    <property type="match status" value="1"/>
</dbReference>
<keyword evidence="2 5" id="KW-0732">Signal</keyword>
<feature type="domain" description="Outer membrane protein beta-barrel" evidence="6">
    <location>
        <begin position="13"/>
        <end position="218"/>
    </location>
</feature>
<dbReference type="OrthoDB" id="8222426at2"/>
<accession>A0A844XRX4</accession>
<evidence type="ECO:0000313" key="7">
    <source>
        <dbReference type="EMBL" id="MXO48336.1"/>
    </source>
</evidence>
<feature type="signal peptide" evidence="5">
    <location>
        <begin position="1"/>
        <end position="22"/>
    </location>
</feature>
<comment type="caution">
    <text evidence="7">The sequence shown here is derived from an EMBL/GenBank/DDBJ whole genome shotgun (WGS) entry which is preliminary data.</text>
</comment>
<dbReference type="InterPro" id="IPR051692">
    <property type="entry name" value="OMP-like"/>
</dbReference>
<dbReference type="GO" id="GO:0016020">
    <property type="term" value="C:membrane"/>
    <property type="evidence" value="ECO:0007669"/>
    <property type="project" value="UniProtKB-SubCell"/>
</dbReference>
<evidence type="ECO:0000313" key="8">
    <source>
        <dbReference type="Proteomes" id="UP000448199"/>
    </source>
</evidence>
<evidence type="ECO:0000256" key="2">
    <source>
        <dbReference type="ARBA" id="ARBA00022729"/>
    </source>
</evidence>
<proteinExistence type="inferred from homology"/>
<protein>
    <submittedName>
        <fullName evidence="7">Outer membrane beta-barrel protein</fullName>
    </submittedName>
</protein>
<dbReference type="RefSeq" id="WP_160727897.1">
    <property type="nucleotide sequence ID" value="NZ_WTYC01000004.1"/>
</dbReference>
<dbReference type="Proteomes" id="UP000448199">
    <property type="component" value="Unassembled WGS sequence"/>
</dbReference>
<dbReference type="SUPFAM" id="SSF56925">
    <property type="entry name" value="OMPA-like"/>
    <property type="match status" value="1"/>
</dbReference>
<dbReference type="Gene3D" id="2.40.160.20">
    <property type="match status" value="1"/>
</dbReference>
<dbReference type="Pfam" id="PF13505">
    <property type="entry name" value="OMP_b-brl"/>
    <property type="match status" value="1"/>
</dbReference>
<evidence type="ECO:0000256" key="5">
    <source>
        <dbReference type="SAM" id="SignalP"/>
    </source>
</evidence>
<comment type="subcellular location">
    <subcellularLocation>
        <location evidence="1">Membrane</location>
    </subcellularLocation>
</comment>